<dbReference type="Pfam" id="PF03443">
    <property type="entry name" value="AA9"/>
    <property type="match status" value="1"/>
</dbReference>
<feature type="chain" id="PRO_5025602254" description="AA9 family lytic polysaccharide monooxygenase" evidence="9">
    <location>
        <begin position="23"/>
        <end position="514"/>
    </location>
</feature>
<sequence length="514" mass="53050">MPSTTILKSALAALGVAQLAAGHTLFTNFYLDGVDQGNATCVRMPMVPNNATFPINNLLGNEMACGYNGEDGVAQVCPANAGSTITFEYRAIPDDSSAESIDISHKGPCAVYLKKVVSAINDTGVGDGWFKIWDDGYDETAGKWCTEKLRDNAGHFYVQLPSSLEGGYYLARPELLALHQADKVPSNPQFYVGCAQLFVNSTGTGKPTSTVSIPSYIQPMSPPVHFDIWTTPLALPYPLPGPAIANISTLSTSDSKDAKAQQQQLQQSEGLPPPSTILIAANWFGTELPPYTTLSGCYNASAACWAQARSCYAAAPPTGSFGCRIWEARCDAIQAQCQSAGAAADATLQGPPGYGRDLTPEPKTLSPSPSPSPMGVVLLGKGNVEGSEVDTGELSRSASAVWAKISGTVGASAPTGSDWSSAVSGPAAAAPSSSAAAAAGGSKVSLDGACGGNAGQTCQGSIMGNCCSAHGYCGSSGDYCGNGCQAGFGTCGNTASMNLNMARKHRARRARKHL</sequence>
<dbReference type="EC" id="1.14.99.56" evidence="7"/>
<comment type="caution">
    <text evidence="6">Lacks conserved residue(s) required for the propagation of feature annotation.</text>
</comment>
<reference evidence="11" key="1">
    <citation type="journal article" date="2020" name="Stud. Mycol.">
        <title>101 Dothideomycetes genomes: a test case for predicting lifestyles and emergence of pathogens.</title>
        <authorList>
            <person name="Haridas S."/>
            <person name="Albert R."/>
            <person name="Binder M."/>
            <person name="Bloem J."/>
            <person name="Labutti K."/>
            <person name="Salamov A."/>
            <person name="Andreopoulos B."/>
            <person name="Baker S."/>
            <person name="Barry K."/>
            <person name="Bills G."/>
            <person name="Bluhm B."/>
            <person name="Cannon C."/>
            <person name="Castanera R."/>
            <person name="Culley D."/>
            <person name="Daum C."/>
            <person name="Ezra D."/>
            <person name="Gonzalez J."/>
            <person name="Henrissat B."/>
            <person name="Kuo A."/>
            <person name="Liang C."/>
            <person name="Lipzen A."/>
            <person name="Lutzoni F."/>
            <person name="Magnuson J."/>
            <person name="Mondo S."/>
            <person name="Nolan M."/>
            <person name="Ohm R."/>
            <person name="Pangilinan J."/>
            <person name="Park H.-J."/>
            <person name="Ramirez L."/>
            <person name="Alfaro M."/>
            <person name="Sun H."/>
            <person name="Tritt A."/>
            <person name="Yoshinaga Y."/>
            <person name="Zwiers L.-H."/>
            <person name="Turgeon B."/>
            <person name="Goodwin S."/>
            <person name="Spatafora J."/>
            <person name="Crous P."/>
            <person name="Grigoriev I."/>
        </authorList>
    </citation>
    <scope>NUCLEOTIDE SEQUENCE</scope>
    <source>
        <strain evidence="11">Tuck. ex Michener</strain>
    </source>
</reference>
<gene>
    <name evidence="11" type="ORF">EV356DRAFT_495932</name>
</gene>
<dbReference type="OrthoDB" id="5985073at2759"/>
<dbReference type="GO" id="GO:0030248">
    <property type="term" value="F:cellulose binding"/>
    <property type="evidence" value="ECO:0007669"/>
    <property type="project" value="UniProtKB-UniRule"/>
</dbReference>
<keyword evidence="5 6" id="KW-1015">Disulfide bond</keyword>
<keyword evidence="7" id="KW-0136">Cellulose degradation</keyword>
<comment type="catalytic activity">
    <reaction evidence="7">
        <text>[(1-&gt;4)-beta-D-glucosyl]n+m + reduced acceptor + O2 = 4-dehydro-beta-D-glucosyl-[(1-&gt;4)-beta-D-glucosyl]n-1 + [(1-&gt;4)-beta-D-glucosyl]m + acceptor + H2O.</text>
        <dbReference type="EC" id="1.14.99.56"/>
    </reaction>
</comment>
<comment type="subcellular location">
    <subcellularLocation>
        <location evidence="2 7">Secreted</location>
    </subcellularLocation>
</comment>
<comment type="cofactor">
    <cofactor evidence="1">
        <name>Cu(2+)</name>
        <dbReference type="ChEBI" id="CHEBI:29036"/>
    </cofactor>
</comment>
<proteinExistence type="predicted"/>
<dbReference type="InterPro" id="IPR005103">
    <property type="entry name" value="AA9_LPMO"/>
</dbReference>
<feature type="disulfide bond" evidence="6">
    <location>
        <begin position="466"/>
        <end position="480"/>
    </location>
</feature>
<dbReference type="GO" id="GO:0005576">
    <property type="term" value="C:extracellular region"/>
    <property type="evidence" value="ECO:0007669"/>
    <property type="project" value="UniProtKB-SubCell"/>
</dbReference>
<evidence type="ECO:0000256" key="8">
    <source>
        <dbReference type="SAM" id="MobiDB-lite"/>
    </source>
</evidence>
<protein>
    <recommendedName>
        <fullName evidence="7">AA9 family lytic polysaccharide monooxygenase</fullName>
        <ecNumber evidence="7">1.14.99.56</ecNumber>
    </recommendedName>
    <alternativeName>
        <fullName evidence="7">Endo-beta-1,4-glucanase</fullName>
    </alternativeName>
    <alternativeName>
        <fullName evidence="7">Glycosyl hydrolase 61 family protein</fullName>
    </alternativeName>
</protein>
<dbReference type="InterPro" id="IPR049892">
    <property type="entry name" value="AA9"/>
</dbReference>
<keyword evidence="12" id="KW-1185">Reference proteome</keyword>
<evidence type="ECO:0000256" key="4">
    <source>
        <dbReference type="ARBA" id="ARBA00022669"/>
    </source>
</evidence>
<dbReference type="Proteomes" id="UP000800092">
    <property type="component" value="Unassembled WGS sequence"/>
</dbReference>
<comment type="function">
    <text evidence="7">Lytic polysaccharide monooxygenase (LMPO) that depolymerizes crystalline and amorphous polysaccharides via the oxidation of scissile alpha- or beta-(1-4)-glycosidic bonds, yielding C1 and/or C4 oxidation products. Catalysis by LPMOs requires the reduction of the active-site copper from Cu(II) to Cu(I) by a reducing agent and H(2)O(2) or O(2) as a cosubstrate.</text>
</comment>
<dbReference type="SUPFAM" id="SSF57016">
    <property type="entry name" value="Plant lectins/antimicrobial peptides"/>
    <property type="match status" value="1"/>
</dbReference>
<evidence type="ECO:0000256" key="2">
    <source>
        <dbReference type="ARBA" id="ARBA00004613"/>
    </source>
</evidence>
<dbReference type="Gene3D" id="3.30.60.10">
    <property type="entry name" value="Endochitinase-like"/>
    <property type="match status" value="1"/>
</dbReference>
<dbReference type="InterPro" id="IPR036861">
    <property type="entry name" value="Endochitinase-like_sf"/>
</dbReference>
<organism evidence="11 12">
    <name type="scientific">Viridothelium virens</name>
    <name type="common">Speckled blister lichen</name>
    <name type="synonym">Trypethelium virens</name>
    <dbReference type="NCBI Taxonomy" id="1048519"/>
    <lineage>
        <taxon>Eukaryota</taxon>
        <taxon>Fungi</taxon>
        <taxon>Dikarya</taxon>
        <taxon>Ascomycota</taxon>
        <taxon>Pezizomycotina</taxon>
        <taxon>Dothideomycetes</taxon>
        <taxon>Dothideomycetes incertae sedis</taxon>
        <taxon>Trypetheliales</taxon>
        <taxon>Trypetheliaceae</taxon>
        <taxon>Viridothelium</taxon>
    </lineage>
</organism>
<dbReference type="PANTHER" id="PTHR33353:SF32">
    <property type="entry name" value="ENDO-BETA-1,4-GLUCANASE D"/>
    <property type="match status" value="1"/>
</dbReference>
<dbReference type="Gene3D" id="2.70.50.70">
    <property type="match status" value="1"/>
</dbReference>
<evidence type="ECO:0000256" key="3">
    <source>
        <dbReference type="ARBA" id="ARBA00022525"/>
    </source>
</evidence>
<evidence type="ECO:0000313" key="12">
    <source>
        <dbReference type="Proteomes" id="UP000800092"/>
    </source>
</evidence>
<comment type="domain">
    <text evidence="7">Has a modular structure: an endo-beta-1,4-glucanase catalytic module at the N-terminus, a linker rich in serines and threonines, and a C-terminal carbohydrate-binding module (CBM).</text>
</comment>
<feature type="domain" description="Chitin-binding type-1" evidence="10">
    <location>
        <begin position="447"/>
        <end position="493"/>
    </location>
</feature>
<evidence type="ECO:0000256" key="9">
    <source>
        <dbReference type="SAM" id="SignalP"/>
    </source>
</evidence>
<evidence type="ECO:0000313" key="11">
    <source>
        <dbReference type="EMBL" id="KAF2240072.1"/>
    </source>
</evidence>
<evidence type="ECO:0000256" key="5">
    <source>
        <dbReference type="ARBA" id="ARBA00023157"/>
    </source>
</evidence>
<dbReference type="EMBL" id="ML991771">
    <property type="protein sequence ID" value="KAF2240072.1"/>
    <property type="molecule type" value="Genomic_DNA"/>
</dbReference>
<name>A0A6A6HQF6_VIRVR</name>
<feature type="signal peptide" evidence="9">
    <location>
        <begin position="1"/>
        <end position="22"/>
    </location>
</feature>
<accession>A0A6A6HQF6</accession>
<keyword evidence="4 6" id="KW-0147">Chitin-binding</keyword>
<dbReference type="InterPro" id="IPR001002">
    <property type="entry name" value="Chitin-bd_1"/>
</dbReference>
<feature type="region of interest" description="Disordered" evidence="8">
    <location>
        <begin position="348"/>
        <end position="377"/>
    </location>
</feature>
<dbReference type="AlphaFoldDB" id="A0A6A6HQF6"/>
<evidence type="ECO:0000256" key="1">
    <source>
        <dbReference type="ARBA" id="ARBA00001973"/>
    </source>
</evidence>
<keyword evidence="7" id="KW-0624">Polysaccharide degradation</keyword>
<keyword evidence="3 7" id="KW-0964">Secreted</keyword>
<dbReference type="GO" id="GO:0008810">
    <property type="term" value="F:cellulase activity"/>
    <property type="evidence" value="ECO:0007669"/>
    <property type="project" value="UniProtKB-UniRule"/>
</dbReference>
<keyword evidence="7" id="KW-0119">Carbohydrate metabolism</keyword>
<evidence type="ECO:0000256" key="6">
    <source>
        <dbReference type="PROSITE-ProRule" id="PRU00261"/>
    </source>
</evidence>
<feature type="region of interest" description="Disordered" evidence="8">
    <location>
        <begin position="251"/>
        <end position="273"/>
    </location>
</feature>
<dbReference type="CDD" id="cd21175">
    <property type="entry name" value="LPMO_AA9"/>
    <property type="match status" value="1"/>
</dbReference>
<dbReference type="GO" id="GO:0030245">
    <property type="term" value="P:cellulose catabolic process"/>
    <property type="evidence" value="ECO:0007669"/>
    <property type="project" value="UniProtKB-UniRule"/>
</dbReference>
<dbReference type="GO" id="GO:0008061">
    <property type="term" value="F:chitin binding"/>
    <property type="evidence" value="ECO:0007669"/>
    <property type="project" value="UniProtKB-UniRule"/>
</dbReference>
<evidence type="ECO:0000259" key="10">
    <source>
        <dbReference type="PROSITE" id="PS50941"/>
    </source>
</evidence>
<dbReference type="PANTHER" id="PTHR33353">
    <property type="entry name" value="PUTATIVE (AFU_ORTHOLOGUE AFUA_1G12560)-RELATED"/>
    <property type="match status" value="1"/>
</dbReference>
<keyword evidence="9" id="KW-0732">Signal</keyword>
<dbReference type="CDD" id="cd11618">
    <property type="entry name" value="ChtBD1_1"/>
    <property type="match status" value="1"/>
</dbReference>
<evidence type="ECO:0000256" key="7">
    <source>
        <dbReference type="RuleBase" id="RU368122"/>
    </source>
</evidence>
<dbReference type="PROSITE" id="PS50941">
    <property type="entry name" value="CHIT_BIND_I_2"/>
    <property type="match status" value="1"/>
</dbReference>